<evidence type="ECO:0000256" key="4">
    <source>
        <dbReference type="ARBA" id="ARBA00022475"/>
    </source>
</evidence>
<dbReference type="InterPro" id="IPR000412">
    <property type="entry name" value="ABC_2_transport"/>
</dbReference>
<dbReference type="Proteomes" id="UP000593567">
    <property type="component" value="Unassembled WGS sequence"/>
</dbReference>
<dbReference type="GO" id="GO:0043190">
    <property type="term" value="C:ATP-binding cassette (ABC) transporter complex"/>
    <property type="evidence" value="ECO:0007669"/>
    <property type="project" value="InterPro"/>
</dbReference>
<accession>A0A7J7K154</accession>
<feature type="compositionally biased region" description="Basic and acidic residues" evidence="8">
    <location>
        <begin position="62"/>
        <end position="71"/>
    </location>
</feature>
<feature type="transmembrane region" description="Helical" evidence="9">
    <location>
        <begin position="409"/>
        <end position="430"/>
    </location>
</feature>
<evidence type="ECO:0000259" key="10">
    <source>
        <dbReference type="PROSITE" id="PS51012"/>
    </source>
</evidence>
<feature type="transmembrane region" description="Helical" evidence="9">
    <location>
        <begin position="499"/>
        <end position="519"/>
    </location>
</feature>
<feature type="transmembrane region" description="Helical" evidence="9">
    <location>
        <begin position="382"/>
        <end position="403"/>
    </location>
</feature>
<dbReference type="PANTHER" id="PTHR30294">
    <property type="entry name" value="MEMBRANE COMPONENT OF ABC TRANSPORTER YHHJ-RELATED"/>
    <property type="match status" value="1"/>
</dbReference>
<dbReference type="Pfam" id="PF12698">
    <property type="entry name" value="ABC2_membrane_3"/>
    <property type="match status" value="1"/>
</dbReference>
<evidence type="ECO:0000256" key="9">
    <source>
        <dbReference type="SAM" id="Phobius"/>
    </source>
</evidence>
<feature type="domain" description="ABC transmembrane type-2" evidence="10">
    <location>
        <begin position="282"/>
        <end position="523"/>
    </location>
</feature>
<evidence type="ECO:0000256" key="3">
    <source>
        <dbReference type="ARBA" id="ARBA00022448"/>
    </source>
</evidence>
<evidence type="ECO:0000256" key="8">
    <source>
        <dbReference type="SAM" id="MobiDB-lite"/>
    </source>
</evidence>
<evidence type="ECO:0000313" key="12">
    <source>
        <dbReference type="Proteomes" id="UP000593567"/>
    </source>
</evidence>
<dbReference type="GO" id="GO:0140359">
    <property type="term" value="F:ABC-type transporter activity"/>
    <property type="evidence" value="ECO:0007669"/>
    <property type="project" value="InterPro"/>
</dbReference>
<sequence length="526" mass="57714">MRNGRILAEGHPDLLLERFSKPSLEDVFLHLCLREDNIAGGSMQRGPSTTREQRLLLGNSPDSKDGDKERLLNGSYDDDVGMISPNDPNAPFSSPPVPQDVAIISYDNRGSHCSDNFKNCCAGFPKMRNIVALLIKNGHVMRKNVGFLLFQFLLPAIQIALFAFCIGGTPKGLNVQIVNKDVGVSIPGLNISVSDAFITQLDSEVMTKHYTNSVAVGKEHVRNGSAWALFLFHTNFSQDSLERMNGSSNKSVVEGSTVEIWMDETNQQIFMTLKAKIVEAYQNLAAAVVQQVKDRYNISLPTNLTSTEQLPVHYNTPIYGRDKNTFLDFVAPGIMCSIIYFLAVGLTALTLVMEIKEGLFERSLVSGVTVLEIMLGHIGTQFLVMVIQTAVLVVFAFAVFNVYTVGPMVVVVLFELLVGMTGMSLGFVISTGASNEQAATQLSLAVVFPFLLASGILWPIEAMPQWLQYISICLPLTLAVEAQRSVVGRGWDLSYYVVYRGYLVAAGWAVGFLLLALIISKIRHSA</sequence>
<protein>
    <recommendedName>
        <fullName evidence="10">ABC transmembrane type-2 domain-containing protein</fullName>
    </recommendedName>
</protein>
<keyword evidence="5 9" id="KW-0812">Transmembrane</keyword>
<dbReference type="InterPro" id="IPR051449">
    <property type="entry name" value="ABC-2_transporter_component"/>
</dbReference>
<gene>
    <name evidence="11" type="ORF">EB796_009323</name>
</gene>
<keyword evidence="4" id="KW-1003">Cell membrane</keyword>
<feature type="transmembrane region" description="Helical" evidence="9">
    <location>
        <begin position="329"/>
        <end position="352"/>
    </location>
</feature>
<dbReference type="PROSITE" id="PS51012">
    <property type="entry name" value="ABC_TM2"/>
    <property type="match status" value="1"/>
</dbReference>
<comment type="caution">
    <text evidence="11">The sequence shown here is derived from an EMBL/GenBank/DDBJ whole genome shotgun (WGS) entry which is preliminary data.</text>
</comment>
<dbReference type="AlphaFoldDB" id="A0A7J7K154"/>
<proteinExistence type="inferred from homology"/>
<dbReference type="PRINTS" id="PR00164">
    <property type="entry name" value="ABC2TRNSPORT"/>
</dbReference>
<keyword evidence="6 9" id="KW-1133">Transmembrane helix</keyword>
<name>A0A7J7K154_BUGNE</name>
<keyword evidence="3" id="KW-0813">Transport</keyword>
<dbReference type="OrthoDB" id="6150516at2759"/>
<keyword evidence="12" id="KW-1185">Reference proteome</keyword>
<keyword evidence="7 9" id="KW-0472">Membrane</keyword>
<comment type="similarity">
    <text evidence="2">Belongs to the ABC-2 integral membrane protein family.</text>
</comment>
<feature type="transmembrane region" description="Helical" evidence="9">
    <location>
        <begin position="145"/>
        <end position="164"/>
    </location>
</feature>
<reference evidence="11" key="1">
    <citation type="submission" date="2020-06" db="EMBL/GenBank/DDBJ databases">
        <title>Draft genome of Bugula neritina, a colonial animal packing powerful symbionts and potential medicines.</title>
        <authorList>
            <person name="Rayko M."/>
        </authorList>
    </citation>
    <scope>NUCLEOTIDE SEQUENCE [LARGE SCALE GENOMIC DNA]</scope>
    <source>
        <strain evidence="11">Kwan_BN1</strain>
    </source>
</reference>
<evidence type="ECO:0000313" key="11">
    <source>
        <dbReference type="EMBL" id="KAF6032362.1"/>
    </source>
</evidence>
<evidence type="ECO:0000256" key="6">
    <source>
        <dbReference type="ARBA" id="ARBA00022989"/>
    </source>
</evidence>
<feature type="transmembrane region" description="Helical" evidence="9">
    <location>
        <begin position="442"/>
        <end position="460"/>
    </location>
</feature>
<evidence type="ECO:0000256" key="5">
    <source>
        <dbReference type="ARBA" id="ARBA00022692"/>
    </source>
</evidence>
<dbReference type="PANTHER" id="PTHR30294:SF38">
    <property type="entry name" value="TRANSPORT PERMEASE PROTEIN"/>
    <property type="match status" value="1"/>
</dbReference>
<evidence type="ECO:0000256" key="7">
    <source>
        <dbReference type="ARBA" id="ARBA00023136"/>
    </source>
</evidence>
<dbReference type="InterPro" id="IPR047817">
    <property type="entry name" value="ABC2_TM_bact-type"/>
</dbReference>
<dbReference type="InterPro" id="IPR013525">
    <property type="entry name" value="ABC2_TM"/>
</dbReference>
<feature type="region of interest" description="Disordered" evidence="8">
    <location>
        <begin position="40"/>
        <end position="71"/>
    </location>
</feature>
<dbReference type="EMBL" id="VXIV02001513">
    <property type="protein sequence ID" value="KAF6032362.1"/>
    <property type="molecule type" value="Genomic_DNA"/>
</dbReference>
<evidence type="ECO:0000256" key="2">
    <source>
        <dbReference type="ARBA" id="ARBA00007783"/>
    </source>
</evidence>
<organism evidence="11 12">
    <name type="scientific">Bugula neritina</name>
    <name type="common">Brown bryozoan</name>
    <name type="synonym">Sertularia neritina</name>
    <dbReference type="NCBI Taxonomy" id="10212"/>
    <lineage>
        <taxon>Eukaryota</taxon>
        <taxon>Metazoa</taxon>
        <taxon>Spiralia</taxon>
        <taxon>Lophotrochozoa</taxon>
        <taxon>Bryozoa</taxon>
        <taxon>Gymnolaemata</taxon>
        <taxon>Cheilostomatida</taxon>
        <taxon>Flustrina</taxon>
        <taxon>Buguloidea</taxon>
        <taxon>Bugulidae</taxon>
        <taxon>Bugula</taxon>
    </lineage>
</organism>
<evidence type="ECO:0000256" key="1">
    <source>
        <dbReference type="ARBA" id="ARBA00004651"/>
    </source>
</evidence>
<comment type="subcellular location">
    <subcellularLocation>
        <location evidence="1">Cell membrane</location>
        <topology evidence="1">Multi-pass membrane protein</topology>
    </subcellularLocation>
</comment>